<sequence>MSKTKKAKTLPLALAQRFPMEVMAGSDGVTMYQSTQKSNGVWYWKKTTKKTPTVTRPVQKKTSSTSSSKQRKSMKKSPSPMKENKNKQIITNFLEELQREKEKNADVINYFISGDLPDEVMSLAKGSLDRINRLDEQMRALETSGEEDITSLCSAYMKNFSLDIGMLTMFGKGLLMNRLDTKLTSLGKLLLAKKDVISDELRSEVSGFFESADNIITNLKKKTSFSFSEAQDLSLEIDNNIAKMMKLLHRI</sequence>
<evidence type="ECO:0000256" key="1">
    <source>
        <dbReference type="SAM" id="MobiDB-lite"/>
    </source>
</evidence>
<dbReference type="AlphaFoldDB" id="A0A6C0I4S3"/>
<dbReference type="EMBL" id="MN740093">
    <property type="protein sequence ID" value="QHT87580.1"/>
    <property type="molecule type" value="Genomic_DNA"/>
</dbReference>
<accession>A0A6C0I4S3</accession>
<evidence type="ECO:0000313" key="2">
    <source>
        <dbReference type="EMBL" id="QHT87580.1"/>
    </source>
</evidence>
<feature type="region of interest" description="Disordered" evidence="1">
    <location>
        <begin position="52"/>
        <end position="87"/>
    </location>
</feature>
<name>A0A6C0I4S3_9ZZZZ</name>
<organism evidence="2">
    <name type="scientific">viral metagenome</name>
    <dbReference type="NCBI Taxonomy" id="1070528"/>
    <lineage>
        <taxon>unclassified sequences</taxon>
        <taxon>metagenomes</taxon>
        <taxon>organismal metagenomes</taxon>
    </lineage>
</organism>
<protein>
    <submittedName>
        <fullName evidence="2">Uncharacterized protein</fullName>
    </submittedName>
</protein>
<reference evidence="2" key="1">
    <citation type="journal article" date="2020" name="Nature">
        <title>Giant virus diversity and host interactions through global metagenomics.</title>
        <authorList>
            <person name="Schulz F."/>
            <person name="Roux S."/>
            <person name="Paez-Espino D."/>
            <person name="Jungbluth S."/>
            <person name="Walsh D.A."/>
            <person name="Denef V.J."/>
            <person name="McMahon K.D."/>
            <person name="Konstantinidis K.T."/>
            <person name="Eloe-Fadrosh E.A."/>
            <person name="Kyrpides N.C."/>
            <person name="Woyke T."/>
        </authorList>
    </citation>
    <scope>NUCLEOTIDE SEQUENCE</scope>
    <source>
        <strain evidence="2">GVMAG-M-3300023184-190</strain>
    </source>
</reference>
<feature type="compositionally biased region" description="Low complexity" evidence="1">
    <location>
        <begin position="52"/>
        <end position="68"/>
    </location>
</feature>
<proteinExistence type="predicted"/>